<organism evidence="1 2">
    <name type="scientific">Colletotrichum melonis</name>
    <dbReference type="NCBI Taxonomy" id="1209925"/>
    <lineage>
        <taxon>Eukaryota</taxon>
        <taxon>Fungi</taxon>
        <taxon>Dikarya</taxon>
        <taxon>Ascomycota</taxon>
        <taxon>Pezizomycotina</taxon>
        <taxon>Sordariomycetes</taxon>
        <taxon>Hypocreomycetidae</taxon>
        <taxon>Glomerellales</taxon>
        <taxon>Glomerellaceae</taxon>
        <taxon>Colletotrichum</taxon>
        <taxon>Colletotrichum acutatum species complex</taxon>
    </lineage>
</organism>
<dbReference type="Proteomes" id="UP001239795">
    <property type="component" value="Unassembled WGS sequence"/>
</dbReference>
<keyword evidence="2" id="KW-1185">Reference proteome</keyword>
<sequence length="136" mass="15409">LLARLAAYISLEICSRSLNTSLAPQLADSGPLVKDWTFDSLRIRCGALLRLPRGYAALDRPDTQFQDGQSCRRKQGHDEVDREVSWCRRVGDGSVGRNCRLQRLVRTQAINRDIEIETTPVYPFSNESRPPFSMTI</sequence>
<protein>
    <submittedName>
        <fullName evidence="1">Uncharacterized protein</fullName>
    </submittedName>
</protein>
<proteinExistence type="predicted"/>
<evidence type="ECO:0000313" key="2">
    <source>
        <dbReference type="Proteomes" id="UP001239795"/>
    </source>
</evidence>
<reference evidence="1 2" key="1">
    <citation type="submission" date="2016-10" db="EMBL/GenBank/DDBJ databases">
        <title>The genome sequence of Colletotrichum fioriniae PJ7.</title>
        <authorList>
            <person name="Baroncelli R."/>
        </authorList>
    </citation>
    <scope>NUCLEOTIDE SEQUENCE [LARGE SCALE GENOMIC DNA]</scope>
    <source>
        <strain evidence="1">Col 31</strain>
    </source>
</reference>
<name>A0AAI9UG94_9PEZI</name>
<dbReference type="EMBL" id="MLGG01000024">
    <property type="protein sequence ID" value="KAK1455910.1"/>
    <property type="molecule type" value="Genomic_DNA"/>
</dbReference>
<comment type="caution">
    <text evidence="1">The sequence shown here is derived from an EMBL/GenBank/DDBJ whole genome shotgun (WGS) entry which is preliminary data.</text>
</comment>
<feature type="non-terminal residue" evidence="1">
    <location>
        <position position="1"/>
    </location>
</feature>
<dbReference type="AlphaFoldDB" id="A0AAI9UG94"/>
<gene>
    <name evidence="1" type="ORF">CMEL01_04670</name>
</gene>
<evidence type="ECO:0000313" key="1">
    <source>
        <dbReference type="EMBL" id="KAK1455910.1"/>
    </source>
</evidence>
<accession>A0AAI9UG94</accession>